<organism evidence="4">
    <name type="scientific">Hymenolepis diminuta</name>
    <name type="common">Rat tapeworm</name>
    <dbReference type="NCBI Taxonomy" id="6216"/>
    <lineage>
        <taxon>Eukaryota</taxon>
        <taxon>Metazoa</taxon>
        <taxon>Spiralia</taxon>
        <taxon>Lophotrochozoa</taxon>
        <taxon>Platyhelminthes</taxon>
        <taxon>Cestoda</taxon>
        <taxon>Eucestoda</taxon>
        <taxon>Cyclophyllidea</taxon>
        <taxon>Hymenolepididae</taxon>
        <taxon>Hymenolepis</taxon>
    </lineage>
</organism>
<evidence type="ECO:0000313" key="4">
    <source>
        <dbReference type="WBParaSite" id="HDID_0000154901-mRNA-1"/>
    </source>
</evidence>
<dbReference type="AlphaFoldDB" id="A0A0R3SAX4"/>
<dbReference type="WBParaSite" id="HDID_0000154901-mRNA-1">
    <property type="protein sequence ID" value="HDID_0000154901-mRNA-1"/>
    <property type="gene ID" value="HDID_0000154901"/>
</dbReference>
<dbReference type="EMBL" id="UYSG01000296">
    <property type="protein sequence ID" value="VDL19011.1"/>
    <property type="molecule type" value="Genomic_DNA"/>
</dbReference>
<accession>A0A0R3SAX4</accession>
<evidence type="ECO:0000313" key="3">
    <source>
        <dbReference type="Proteomes" id="UP000274504"/>
    </source>
</evidence>
<evidence type="ECO:0000256" key="1">
    <source>
        <dbReference type="SAM" id="MobiDB-lite"/>
    </source>
</evidence>
<sequence>MSPEKSSPSFTQIPKNTSHLVWSVPRRVSSLHHEYLKKNNFKLEGGNYKKSKNQRPIDWVQEKTFRTKAGGRTAGQASDDILSESPPPPINSETLPTISVTRMRPRGMCAFLYNDTEVIDSESQHILTGEVNTSGTFAESSGGNSEEEGEEESRLSDLRGTYEIRRSNIKKLQHEIQPLPEKPDSIEAALPQILLGCSRESEEDRLTCNSADFSMVDGNEDSSPVNPPPKKLRQCFKRMRICLRRLLLRCIKAEDE</sequence>
<dbReference type="Proteomes" id="UP000274504">
    <property type="component" value="Unassembled WGS sequence"/>
</dbReference>
<proteinExistence type="predicted"/>
<reference evidence="2 3" key="2">
    <citation type="submission" date="2018-11" db="EMBL/GenBank/DDBJ databases">
        <authorList>
            <consortium name="Pathogen Informatics"/>
        </authorList>
    </citation>
    <scope>NUCLEOTIDE SEQUENCE [LARGE SCALE GENOMIC DNA]</scope>
</reference>
<name>A0A0R3SAX4_HYMDI</name>
<gene>
    <name evidence="2" type="ORF">HDID_LOCUS1550</name>
</gene>
<protein>
    <submittedName>
        <fullName evidence="2 4">Uncharacterized protein</fullName>
    </submittedName>
</protein>
<feature type="region of interest" description="Disordered" evidence="1">
    <location>
        <begin position="68"/>
        <end position="95"/>
    </location>
</feature>
<reference evidence="4" key="1">
    <citation type="submission" date="2017-02" db="UniProtKB">
        <authorList>
            <consortium name="WormBaseParasite"/>
        </authorList>
    </citation>
    <scope>IDENTIFICATION</scope>
</reference>
<dbReference type="OrthoDB" id="6318857at2759"/>
<feature type="region of interest" description="Disordered" evidence="1">
    <location>
        <begin position="132"/>
        <end position="159"/>
    </location>
</feature>
<evidence type="ECO:0000313" key="2">
    <source>
        <dbReference type="EMBL" id="VDL19011.1"/>
    </source>
</evidence>